<gene>
    <name evidence="2" type="ORF">GCM10009416_25040</name>
</gene>
<evidence type="ECO:0000313" key="2">
    <source>
        <dbReference type="EMBL" id="GAA0585630.1"/>
    </source>
</evidence>
<dbReference type="Proteomes" id="UP001501588">
    <property type="component" value="Unassembled WGS sequence"/>
</dbReference>
<feature type="region of interest" description="Disordered" evidence="1">
    <location>
        <begin position="1"/>
        <end position="54"/>
    </location>
</feature>
<name>A0ABN1F9B3_9PROT</name>
<protein>
    <submittedName>
        <fullName evidence="2">Uncharacterized protein</fullName>
    </submittedName>
</protein>
<proteinExistence type="predicted"/>
<reference evidence="2 3" key="1">
    <citation type="journal article" date="2019" name="Int. J. Syst. Evol. Microbiol.">
        <title>The Global Catalogue of Microorganisms (GCM) 10K type strain sequencing project: providing services to taxonomists for standard genome sequencing and annotation.</title>
        <authorList>
            <consortium name="The Broad Institute Genomics Platform"/>
            <consortium name="The Broad Institute Genome Sequencing Center for Infectious Disease"/>
            <person name="Wu L."/>
            <person name="Ma J."/>
        </authorList>
    </citation>
    <scope>NUCLEOTIDE SEQUENCE [LARGE SCALE GENOMIC DNA]</scope>
    <source>
        <strain evidence="2 3">JCM 9933</strain>
    </source>
</reference>
<comment type="caution">
    <text evidence="2">The sequence shown here is derived from an EMBL/GenBank/DDBJ whole genome shotgun (WGS) entry which is preliminary data.</text>
</comment>
<accession>A0ABN1F9B3</accession>
<sequence>MAGFASAASLPARGRRRKWAGGSGRLPRRPACGPRRRDTPGGQPTRLSHLPRCAHPHGGAWARFARGILRPGPRGVPGGLRDEDNGIGDRGSDKENEGVRAARHIIPLRSAHFSAAYIIRTTRPHRLQG</sequence>
<dbReference type="EMBL" id="BAAAFZ010000031">
    <property type="protein sequence ID" value="GAA0585630.1"/>
    <property type="molecule type" value="Genomic_DNA"/>
</dbReference>
<evidence type="ECO:0000256" key="1">
    <source>
        <dbReference type="SAM" id="MobiDB-lite"/>
    </source>
</evidence>
<keyword evidence="3" id="KW-1185">Reference proteome</keyword>
<organism evidence="2 3">
    <name type="scientific">Craurococcus roseus</name>
    <dbReference type="NCBI Taxonomy" id="77585"/>
    <lineage>
        <taxon>Bacteria</taxon>
        <taxon>Pseudomonadati</taxon>
        <taxon>Pseudomonadota</taxon>
        <taxon>Alphaproteobacteria</taxon>
        <taxon>Acetobacterales</taxon>
        <taxon>Acetobacteraceae</taxon>
        <taxon>Craurococcus</taxon>
    </lineage>
</organism>
<evidence type="ECO:0000313" key="3">
    <source>
        <dbReference type="Proteomes" id="UP001501588"/>
    </source>
</evidence>
<feature type="region of interest" description="Disordered" evidence="1">
    <location>
        <begin position="71"/>
        <end position="98"/>
    </location>
</feature>